<feature type="domain" description="Ubiquitin-like protease family profile" evidence="5">
    <location>
        <begin position="577"/>
        <end position="761"/>
    </location>
</feature>
<dbReference type="PANTHER" id="PTHR48449:SF1">
    <property type="entry name" value="DUF1985 DOMAIN-CONTAINING PROTEIN"/>
    <property type="match status" value="1"/>
</dbReference>
<dbReference type="InterPro" id="IPR003653">
    <property type="entry name" value="Peptidase_C48_C"/>
</dbReference>
<proteinExistence type="inferred from homology"/>
<reference evidence="6" key="2">
    <citation type="submission" date="2000-03" db="EMBL/GenBank/DDBJ databases">
        <authorList>
            <person name="Lin X."/>
            <person name="Kaul S."/>
            <person name="Shea T.P."/>
            <person name="Fujii C.Y."/>
            <person name="Shen M."/>
            <person name="VanAken S.E."/>
            <person name="Barnstead M.E."/>
            <person name="Mason T.M."/>
            <person name="Bowman C.L."/>
            <person name="Ronning C.M."/>
            <person name="Benito M.-I."/>
            <person name="Carrera A.J."/>
            <person name="Creasy T.H."/>
            <person name="Buell C.R."/>
            <person name="Town C.D."/>
            <person name="Nierman W.C."/>
            <person name="Fraser C.M."/>
            <person name="Venter J.C."/>
        </authorList>
    </citation>
    <scope>NUCLEOTIDE SEQUENCE</scope>
</reference>
<evidence type="ECO:0000313" key="6">
    <source>
        <dbReference type="EMBL" id="AAD26891.2"/>
    </source>
</evidence>
<keyword evidence="3" id="KW-0378">Hydrolase</keyword>
<evidence type="ECO:0000256" key="4">
    <source>
        <dbReference type="SAM" id="MobiDB-lite"/>
    </source>
</evidence>
<keyword evidence="2" id="KW-0645">Protease</keyword>
<organism evidence="6">
    <name type="scientific">Arabidopsis thaliana</name>
    <name type="common">Mouse-ear cress</name>
    <dbReference type="NCBI Taxonomy" id="3702"/>
    <lineage>
        <taxon>Eukaryota</taxon>
        <taxon>Viridiplantae</taxon>
        <taxon>Streptophyta</taxon>
        <taxon>Embryophyta</taxon>
        <taxon>Tracheophyta</taxon>
        <taxon>Spermatophyta</taxon>
        <taxon>Magnoliopsida</taxon>
        <taxon>eudicotyledons</taxon>
        <taxon>Gunneridae</taxon>
        <taxon>Pentapetalae</taxon>
        <taxon>rosids</taxon>
        <taxon>malvids</taxon>
        <taxon>Brassicales</taxon>
        <taxon>Brassicaceae</taxon>
        <taxon>Camelineae</taxon>
        <taxon>Arabidopsis</taxon>
    </lineage>
</organism>
<dbReference type="PANTHER" id="PTHR48449">
    <property type="entry name" value="DUF1985 DOMAIN-CONTAINING PROTEIN"/>
    <property type="match status" value="1"/>
</dbReference>
<protein>
    <submittedName>
        <fullName evidence="6">Uncharacterized protein At2g06430</fullName>
    </submittedName>
</protein>
<sequence>MDSESEILTLPEQIYREGEESIALGTVQQYSDWNLVSKVEEALGECLFQKIRSSFLGPLVELGPKMKAKKGIRFSGKIFHYLMQQRVKTKGSTLWFRVDSQPIRFSLREFYLTTGIQCEPVHRELRRKGKDPVKEPYFWASKGSYTLGDLEDRLFLKPKEGEPAFEDEEKLCLAAVVLTEGILLTPYAKEKIPLPRLQHASDFEMYITQPWGKEAFSVLSNSILRMDEKTWAKEKYDLRGFGLALTIWVLSAVPAFGAAYGVKDKEFQSEYPLILKWKSTTTPEFFKIVNLVNDVSEMEVNTIIGNPEEFKSLVPDFHTDDTEFQHILGLVNMGYRLKKTEWNTRCVDVCAALEEVGQNKINNKISDSEKLDRILTILEDLNKRVELIERILDIRMEEKNNQRSEEDEERKQEDEGVERQPEAEEEGGLERKAEDKSPTPRSTTPNFNILSEESLDVQKDKKRVSRGRNENKRVKPSVHAEDNLKTRKQAQSKKRKIIGNDGDNADNDGDNDDFQPAPQRKSKRGTVPSIHTQAPFTAEKKKHPILHPFAKVDATRLEKLAEWKKSRKNKPLSIAGNIVDTKWFTTLETPGKAITATHVDAALELMKTRKESNPELFKNKSVVFVGSSFLNVIDESYMEFLDNKEGFQFQSEEISKLIIEEETKCILAPFCIKGKCWVALLIHLEQKTVCIWECAASYLTEEVKKKYVAAYSIAMPYIVRNILKKEDMDVSPFSIKVLTTFPQAPRNEESRIYMLKFMECYSMYTSHSNLEGNIIQNVMNKLAADIFTELGSVTL</sequence>
<feature type="compositionally biased region" description="Acidic residues" evidence="4">
    <location>
        <begin position="503"/>
        <end position="513"/>
    </location>
</feature>
<feature type="region of interest" description="Disordered" evidence="4">
    <location>
        <begin position="399"/>
        <end position="542"/>
    </location>
</feature>
<dbReference type="AlphaFoldDB" id="Q9XGD3"/>
<dbReference type="PROSITE" id="PS50600">
    <property type="entry name" value="ULP_PROTEASE"/>
    <property type="match status" value="1"/>
</dbReference>
<dbReference type="Pfam" id="PF09331">
    <property type="entry name" value="DUF1985"/>
    <property type="match status" value="1"/>
</dbReference>
<dbReference type="GO" id="GO:0006508">
    <property type="term" value="P:proteolysis"/>
    <property type="evidence" value="ECO:0007669"/>
    <property type="project" value="UniProtKB-KW"/>
</dbReference>
<feature type="compositionally biased region" description="Basic residues" evidence="4">
    <location>
        <begin position="486"/>
        <end position="497"/>
    </location>
</feature>
<evidence type="ECO:0000259" key="5">
    <source>
        <dbReference type="PROSITE" id="PS50600"/>
    </source>
</evidence>
<evidence type="ECO:0000256" key="2">
    <source>
        <dbReference type="ARBA" id="ARBA00022670"/>
    </source>
</evidence>
<feature type="compositionally biased region" description="Polar residues" evidence="4">
    <location>
        <begin position="439"/>
        <end position="451"/>
    </location>
</feature>
<dbReference type="InterPro" id="IPR038765">
    <property type="entry name" value="Papain-like_cys_pep_sf"/>
</dbReference>
<feature type="compositionally biased region" description="Basic and acidic residues" evidence="4">
    <location>
        <begin position="399"/>
        <end position="438"/>
    </location>
</feature>
<comment type="similarity">
    <text evidence="1">Belongs to the peptidase C48 family.</text>
</comment>
<name>Q9XGD3_ARATH</name>
<dbReference type="SUPFAM" id="SSF54001">
    <property type="entry name" value="Cysteine proteinases"/>
    <property type="match status" value="1"/>
</dbReference>
<dbReference type="PIR" id="D84477">
    <property type="entry name" value="D84477"/>
</dbReference>
<feature type="compositionally biased region" description="Basic and acidic residues" evidence="4">
    <location>
        <begin position="467"/>
        <end position="485"/>
    </location>
</feature>
<reference key="1">
    <citation type="journal article" date="1999" name="Nature">
        <title>Sequence and analysis of chromosome 2 of the plant Arabidopsis thaliana.</title>
        <authorList>
            <person name="Lin X."/>
            <person name="Kaul S."/>
            <person name="Rounsley S."/>
            <person name="Shea T.P."/>
            <person name="Benito M.I."/>
            <person name="Town C.D."/>
            <person name="Fujii C.Y."/>
            <person name="Mason T."/>
            <person name="Bowman C.L."/>
            <person name="Barnstead M."/>
            <person name="Feldblyum T.V."/>
            <person name="Buell C.R."/>
            <person name="Ketchum K.A."/>
            <person name="Lee J."/>
            <person name="Ronning C.M."/>
            <person name="Koo H.L."/>
            <person name="Moffat K.S."/>
            <person name="Cronin L.A."/>
            <person name="Shen M."/>
            <person name="Pai G."/>
            <person name="Van Aken S."/>
            <person name="Umayam L."/>
            <person name="Tallon L.J."/>
            <person name="Gill J.E."/>
            <person name="Adams M.D."/>
            <person name="Carrera A.J."/>
            <person name="Creasy T.H."/>
            <person name="Goodman H.M."/>
            <person name="Somerville C.R."/>
            <person name="Copenhaver G.P."/>
            <person name="Preuss D."/>
            <person name="Nierman W.C."/>
            <person name="White O."/>
            <person name="Eisen J.A."/>
            <person name="Salzberg S.L."/>
            <person name="Fraser C.M."/>
            <person name="Venter J.C."/>
        </authorList>
    </citation>
    <scope>NUCLEOTIDE SEQUENCE [LARGE SCALE GENOMIC DNA]</scope>
    <source>
        <strain>cv. Columbia</strain>
    </source>
</reference>
<dbReference type="Gene3D" id="3.40.395.10">
    <property type="entry name" value="Adenoviral Proteinase, Chain A"/>
    <property type="match status" value="1"/>
</dbReference>
<dbReference type="InterPro" id="IPR015410">
    <property type="entry name" value="DUF1985"/>
</dbReference>
<gene>
    <name evidence="6" type="ordered locus">At2g06430</name>
</gene>
<dbReference type="EMBL" id="AC007235">
    <property type="protein sequence ID" value="AAD26891.2"/>
    <property type="molecule type" value="Genomic_DNA"/>
</dbReference>
<evidence type="ECO:0000256" key="1">
    <source>
        <dbReference type="ARBA" id="ARBA00005234"/>
    </source>
</evidence>
<reference evidence="6" key="3">
    <citation type="submission" date="2002-02" db="EMBL/GenBank/DDBJ databases">
        <authorList>
            <person name="Town C.D."/>
            <person name="Kaul S."/>
        </authorList>
    </citation>
    <scope>NUCLEOTIDE SEQUENCE</scope>
</reference>
<evidence type="ECO:0000256" key="3">
    <source>
        <dbReference type="ARBA" id="ARBA00022801"/>
    </source>
</evidence>
<accession>Q9XGD3</accession>
<dbReference type="Pfam" id="PF02902">
    <property type="entry name" value="Peptidase_C48"/>
    <property type="match status" value="1"/>
</dbReference>
<dbReference type="GO" id="GO:0008234">
    <property type="term" value="F:cysteine-type peptidase activity"/>
    <property type="evidence" value="ECO:0007669"/>
    <property type="project" value="InterPro"/>
</dbReference>